<name>A0A2P6N6T7_9EUKA</name>
<feature type="signal peptide" evidence="1">
    <location>
        <begin position="1"/>
        <end position="21"/>
    </location>
</feature>
<feature type="chain" id="PRO_5015141923" evidence="1">
    <location>
        <begin position="22"/>
        <end position="52"/>
    </location>
</feature>
<evidence type="ECO:0000256" key="1">
    <source>
        <dbReference type="SAM" id="SignalP"/>
    </source>
</evidence>
<accession>A0A2P6N6T7</accession>
<proteinExistence type="predicted"/>
<organism evidence="2 3">
    <name type="scientific">Planoprotostelium fungivorum</name>
    <dbReference type="NCBI Taxonomy" id="1890364"/>
    <lineage>
        <taxon>Eukaryota</taxon>
        <taxon>Amoebozoa</taxon>
        <taxon>Evosea</taxon>
        <taxon>Variosea</taxon>
        <taxon>Cavosteliida</taxon>
        <taxon>Cavosteliaceae</taxon>
        <taxon>Planoprotostelium</taxon>
    </lineage>
</organism>
<keyword evidence="3" id="KW-1185">Reference proteome</keyword>
<reference evidence="2 3" key="1">
    <citation type="journal article" date="2018" name="Genome Biol. Evol.">
        <title>Multiple Roots of Fruiting Body Formation in Amoebozoa.</title>
        <authorList>
            <person name="Hillmann F."/>
            <person name="Forbes G."/>
            <person name="Novohradska S."/>
            <person name="Ferling I."/>
            <person name="Riege K."/>
            <person name="Groth M."/>
            <person name="Westermann M."/>
            <person name="Marz M."/>
            <person name="Spaller T."/>
            <person name="Winckler T."/>
            <person name="Schaap P."/>
            <person name="Glockner G."/>
        </authorList>
    </citation>
    <scope>NUCLEOTIDE SEQUENCE [LARGE SCALE GENOMIC DNA]</scope>
    <source>
        <strain evidence="2 3">Jena</strain>
    </source>
</reference>
<evidence type="ECO:0000313" key="2">
    <source>
        <dbReference type="EMBL" id="PRP79653.1"/>
    </source>
</evidence>
<gene>
    <name evidence="2" type="ORF">PROFUN_10553</name>
</gene>
<comment type="caution">
    <text evidence="2">The sequence shown here is derived from an EMBL/GenBank/DDBJ whole genome shotgun (WGS) entry which is preliminary data.</text>
</comment>
<dbReference type="EMBL" id="MDYQ01000176">
    <property type="protein sequence ID" value="PRP79653.1"/>
    <property type="molecule type" value="Genomic_DNA"/>
</dbReference>
<dbReference type="Proteomes" id="UP000241769">
    <property type="component" value="Unassembled WGS sequence"/>
</dbReference>
<dbReference type="AlphaFoldDB" id="A0A2P6N6T7"/>
<sequence>MALPFFATWIAIAIAVRRCTSNPDAKDHFKQVTSTRDLSEDAINPSKTYYFA</sequence>
<evidence type="ECO:0000313" key="3">
    <source>
        <dbReference type="Proteomes" id="UP000241769"/>
    </source>
</evidence>
<protein>
    <submittedName>
        <fullName evidence="2">Uncharacterized protein</fullName>
    </submittedName>
</protein>
<dbReference type="InParanoid" id="A0A2P6N6T7"/>
<keyword evidence="1" id="KW-0732">Signal</keyword>